<dbReference type="Proteomes" id="UP000290365">
    <property type="component" value="Chromosome"/>
</dbReference>
<organism evidence="2 3">
    <name type="scientific">Ktedonosporobacter rubrisoli</name>
    <dbReference type="NCBI Taxonomy" id="2509675"/>
    <lineage>
        <taxon>Bacteria</taxon>
        <taxon>Bacillati</taxon>
        <taxon>Chloroflexota</taxon>
        <taxon>Ktedonobacteria</taxon>
        <taxon>Ktedonobacterales</taxon>
        <taxon>Ktedonosporobacteraceae</taxon>
        <taxon>Ktedonosporobacter</taxon>
    </lineage>
</organism>
<dbReference type="OrthoDB" id="166359at2"/>
<dbReference type="KEGG" id="kbs:EPA93_04880"/>
<dbReference type="InterPro" id="IPR027275">
    <property type="entry name" value="PRC-brl_dom"/>
</dbReference>
<accession>A0A4P6JK77</accession>
<dbReference type="Gene3D" id="2.30.30.240">
    <property type="entry name" value="PRC-barrel domain"/>
    <property type="match status" value="1"/>
</dbReference>
<evidence type="ECO:0000313" key="2">
    <source>
        <dbReference type="EMBL" id="QBD75370.1"/>
    </source>
</evidence>
<feature type="domain" description="PRC-barrel" evidence="1">
    <location>
        <begin position="12"/>
        <end position="92"/>
    </location>
</feature>
<evidence type="ECO:0000313" key="3">
    <source>
        <dbReference type="Proteomes" id="UP000290365"/>
    </source>
</evidence>
<name>A0A4P6JK77_KTERU</name>
<keyword evidence="3" id="KW-1185">Reference proteome</keyword>
<protein>
    <submittedName>
        <fullName evidence="2">PRC-barrel domain containing protein</fullName>
    </submittedName>
</protein>
<dbReference type="EMBL" id="CP035758">
    <property type="protein sequence ID" value="QBD75370.1"/>
    <property type="molecule type" value="Genomic_DNA"/>
</dbReference>
<evidence type="ECO:0000259" key="1">
    <source>
        <dbReference type="Pfam" id="PF05239"/>
    </source>
</evidence>
<sequence length="106" mass="11994">MHKQEAAVFMGDILSKKLVTAEGKTLGHVADIQLSDGPEYRITALFFGGRGWFYRLHLLNPFVSRKLLSNKPYVVSWEDIERIEQHAIVLKPGCPRQSSQTELADP</sequence>
<dbReference type="Pfam" id="PF05239">
    <property type="entry name" value="PRC"/>
    <property type="match status" value="1"/>
</dbReference>
<gene>
    <name evidence="2" type="ORF">EPA93_04880</name>
</gene>
<dbReference type="AlphaFoldDB" id="A0A4P6JK77"/>
<dbReference type="RefSeq" id="WP_129885969.1">
    <property type="nucleotide sequence ID" value="NZ_CP035758.1"/>
</dbReference>
<reference evidence="2 3" key="1">
    <citation type="submission" date="2019-01" db="EMBL/GenBank/DDBJ databases">
        <title>Ktedonosporobacter rubrisoli SCAWS-G2.</title>
        <authorList>
            <person name="Huang Y."/>
            <person name="Yan B."/>
        </authorList>
    </citation>
    <scope>NUCLEOTIDE SEQUENCE [LARGE SCALE GENOMIC DNA]</scope>
    <source>
        <strain evidence="2 3">SCAWS-G2</strain>
    </source>
</reference>
<proteinExistence type="predicted"/>